<evidence type="ECO:0000313" key="3">
    <source>
        <dbReference type="Proteomes" id="UP000094565"/>
    </source>
</evidence>
<accession>A0A1B2J932</accession>
<dbReference type="AlphaFoldDB" id="A0A1B2J932"/>
<evidence type="ECO:0000256" key="1">
    <source>
        <dbReference type="SAM" id="SignalP"/>
    </source>
</evidence>
<name>A0A1B2J932_PICPA</name>
<proteinExistence type="predicted"/>
<protein>
    <submittedName>
        <fullName evidence="2">BA75_01126T0</fullName>
    </submittedName>
</protein>
<feature type="chain" id="PRO_5008539327" evidence="1">
    <location>
        <begin position="21"/>
        <end position="106"/>
    </location>
</feature>
<dbReference type="Proteomes" id="UP000094565">
    <property type="component" value="Chromosome 1"/>
</dbReference>
<gene>
    <name evidence="2" type="ORF">ATY40_BA7501126</name>
</gene>
<evidence type="ECO:0000313" key="2">
    <source>
        <dbReference type="EMBL" id="ANZ74415.1"/>
    </source>
</evidence>
<organism evidence="2 3">
    <name type="scientific">Komagataella pastoris</name>
    <name type="common">Yeast</name>
    <name type="synonym">Pichia pastoris</name>
    <dbReference type="NCBI Taxonomy" id="4922"/>
    <lineage>
        <taxon>Eukaryota</taxon>
        <taxon>Fungi</taxon>
        <taxon>Dikarya</taxon>
        <taxon>Ascomycota</taxon>
        <taxon>Saccharomycotina</taxon>
        <taxon>Pichiomycetes</taxon>
        <taxon>Pichiales</taxon>
        <taxon>Pichiaceae</taxon>
        <taxon>Komagataella</taxon>
    </lineage>
</organism>
<keyword evidence="3" id="KW-1185">Reference proteome</keyword>
<sequence length="106" mass="12184">MSYLSQVVTSVCFLLCIVEAHFSTRFLAFFDKGVDTPESKVLSVREALKGKPGCRIVYEYELTLKGFAFDLDHDDSTFSVLETLRDEFNNDEWPLTIEVDSEVRVY</sequence>
<feature type="signal peptide" evidence="1">
    <location>
        <begin position="1"/>
        <end position="20"/>
    </location>
</feature>
<dbReference type="EMBL" id="CP014584">
    <property type="protein sequence ID" value="ANZ74415.1"/>
    <property type="molecule type" value="Genomic_DNA"/>
</dbReference>
<reference evidence="2 3" key="1">
    <citation type="submission" date="2016-02" db="EMBL/GenBank/DDBJ databases">
        <title>Comparative genomic and transcriptomic foundation for Pichia pastoris.</title>
        <authorList>
            <person name="Love K.R."/>
            <person name="Shah K.A."/>
            <person name="Whittaker C.A."/>
            <person name="Wu J."/>
            <person name="Bartlett M.C."/>
            <person name="Ma D."/>
            <person name="Leeson R.L."/>
            <person name="Priest M."/>
            <person name="Young S.K."/>
            <person name="Love J.C."/>
        </authorList>
    </citation>
    <scope>NUCLEOTIDE SEQUENCE [LARGE SCALE GENOMIC DNA]</scope>
    <source>
        <strain evidence="2 3">ATCC 28485</strain>
    </source>
</reference>
<keyword evidence="1" id="KW-0732">Signal</keyword>